<evidence type="ECO:0000256" key="5">
    <source>
        <dbReference type="ARBA" id="ARBA00022833"/>
    </source>
</evidence>
<comment type="catalytic activity">
    <reaction evidence="6 8">
        <text>guanine + H2O + H(+) = xanthine + NH4(+)</text>
        <dbReference type="Rhea" id="RHEA:14665"/>
        <dbReference type="ChEBI" id="CHEBI:15377"/>
        <dbReference type="ChEBI" id="CHEBI:15378"/>
        <dbReference type="ChEBI" id="CHEBI:16235"/>
        <dbReference type="ChEBI" id="CHEBI:17712"/>
        <dbReference type="ChEBI" id="CHEBI:28938"/>
        <dbReference type="EC" id="3.5.4.3"/>
    </reaction>
</comment>
<name>A0A5N5QKD7_9AGAM</name>
<gene>
    <name evidence="10" type="ORF">CTheo_4789</name>
</gene>
<dbReference type="PANTHER" id="PTHR11271">
    <property type="entry name" value="GUANINE DEAMINASE"/>
    <property type="match status" value="1"/>
</dbReference>
<evidence type="ECO:0000256" key="3">
    <source>
        <dbReference type="ARBA" id="ARBA00022723"/>
    </source>
</evidence>
<dbReference type="OrthoDB" id="194468at2759"/>
<comment type="caution">
    <text evidence="10">The sequence shown here is derived from an EMBL/GenBank/DDBJ whole genome shotgun (WGS) entry which is preliminary data.</text>
</comment>
<dbReference type="EC" id="3.5.4.3" evidence="8"/>
<dbReference type="NCBIfam" id="TIGR02967">
    <property type="entry name" value="guan_deamin"/>
    <property type="match status" value="1"/>
</dbReference>
<dbReference type="PANTHER" id="PTHR11271:SF6">
    <property type="entry name" value="GUANINE DEAMINASE"/>
    <property type="match status" value="1"/>
</dbReference>
<reference evidence="10 11" key="1">
    <citation type="journal article" date="2019" name="Fungal Biol. Biotechnol.">
        <title>Draft genome sequence of fastidious pathogen Ceratobasidium theobromae, which causes vascular-streak dieback in Theobroma cacao.</title>
        <authorList>
            <person name="Ali S.S."/>
            <person name="Asman A."/>
            <person name="Shao J."/>
            <person name="Firmansyah A.P."/>
            <person name="Susilo A.W."/>
            <person name="Rosmana A."/>
            <person name="McMahon P."/>
            <person name="Junaid M."/>
            <person name="Guest D."/>
            <person name="Kheng T.Y."/>
            <person name="Meinhardt L.W."/>
            <person name="Bailey B.A."/>
        </authorList>
    </citation>
    <scope>NUCLEOTIDE SEQUENCE [LARGE SCALE GENOMIC DNA]</scope>
    <source>
        <strain evidence="10 11">CT2</strain>
    </source>
</reference>
<sequence>MTRLFYGSVINPISVHKADFQTRTLLAVSPAGIIEWVEHDVDSSDIQRVALEKGLVLDESVQVHELKYGEWLMPGFVDTHTHAPQFPNIGIGGQYELLDWLNNVTFPTETRFADLEFAERVYSSVVDRVLNSGTTTCCYYGTLHLEATKLLSKIIHERGQRAFVGKCNMDRNSEPYQEPSVAQSIADTKALISYIRSLSSSLRNHVNGHALEPPSSTLVHPILTPRFAISCTPELLSALGEIASSDPTLAIQTHISENTKEIEFTRTLFPECMSYAHVYKHYGLLNERTILAHAVHLEDEEMRMVHECGAGVSHCPTSNFYLNSGVAPIGEMLDRGIKVGLGTDCSGGFSPSILTAVRDAIVASKIIAMAPRPTHFKGGTLANKTLPLSAVLYMSTLGGAQLCNLDKSIGSLVQGKEFDAVLVSVRPESGNPGVWANLASDKEPVGMPLDTLEALLEKYFFCGDDRNVRRVWVRGRTVGGAESKL</sequence>
<dbReference type="GO" id="GO:0005829">
    <property type="term" value="C:cytosol"/>
    <property type="evidence" value="ECO:0007669"/>
    <property type="project" value="TreeGrafter"/>
</dbReference>
<dbReference type="AlphaFoldDB" id="A0A5N5QKD7"/>
<dbReference type="Gene3D" id="2.30.40.10">
    <property type="entry name" value="Urease, subunit C, domain 1"/>
    <property type="match status" value="1"/>
</dbReference>
<dbReference type="InterPro" id="IPR011059">
    <property type="entry name" value="Metal-dep_hydrolase_composite"/>
</dbReference>
<dbReference type="UniPathway" id="UPA00603">
    <property type="reaction ID" value="UER00660"/>
</dbReference>
<dbReference type="GO" id="GO:0006147">
    <property type="term" value="P:guanine catabolic process"/>
    <property type="evidence" value="ECO:0007669"/>
    <property type="project" value="UniProtKB-UniRule"/>
</dbReference>
<keyword evidence="11" id="KW-1185">Reference proteome</keyword>
<dbReference type="GO" id="GO:0008892">
    <property type="term" value="F:guanine deaminase activity"/>
    <property type="evidence" value="ECO:0007669"/>
    <property type="project" value="UniProtKB-UniRule"/>
</dbReference>
<dbReference type="Pfam" id="PF01979">
    <property type="entry name" value="Amidohydro_1"/>
    <property type="match status" value="1"/>
</dbReference>
<organism evidence="10 11">
    <name type="scientific">Ceratobasidium theobromae</name>
    <dbReference type="NCBI Taxonomy" id="1582974"/>
    <lineage>
        <taxon>Eukaryota</taxon>
        <taxon>Fungi</taxon>
        <taxon>Dikarya</taxon>
        <taxon>Basidiomycota</taxon>
        <taxon>Agaricomycotina</taxon>
        <taxon>Agaricomycetes</taxon>
        <taxon>Cantharellales</taxon>
        <taxon>Ceratobasidiaceae</taxon>
        <taxon>Ceratobasidium</taxon>
    </lineage>
</organism>
<dbReference type="InterPro" id="IPR032466">
    <property type="entry name" value="Metal_Hydrolase"/>
</dbReference>
<dbReference type="InterPro" id="IPR006680">
    <property type="entry name" value="Amidohydro-rel"/>
</dbReference>
<comment type="pathway">
    <text evidence="1 8">Purine metabolism; guanine degradation; xanthine from guanine: step 1/1.</text>
</comment>
<comment type="cofactor">
    <cofactor evidence="8">
        <name>Zn(2+)</name>
        <dbReference type="ChEBI" id="CHEBI:29105"/>
    </cofactor>
    <text evidence="8">Binds 1 zinc ion per subunit.</text>
</comment>
<dbReference type="SUPFAM" id="SSF51556">
    <property type="entry name" value="Metallo-dependent hydrolases"/>
    <property type="match status" value="1"/>
</dbReference>
<evidence type="ECO:0000256" key="8">
    <source>
        <dbReference type="RuleBase" id="RU366009"/>
    </source>
</evidence>
<dbReference type="FunFam" id="3.20.20.140:FF:000022">
    <property type="entry name" value="Guanine deaminase"/>
    <property type="match status" value="1"/>
</dbReference>
<evidence type="ECO:0000256" key="1">
    <source>
        <dbReference type="ARBA" id="ARBA00004984"/>
    </source>
</evidence>
<dbReference type="InterPro" id="IPR051607">
    <property type="entry name" value="Metallo-dep_hydrolases"/>
</dbReference>
<evidence type="ECO:0000259" key="9">
    <source>
        <dbReference type="Pfam" id="PF01979"/>
    </source>
</evidence>
<evidence type="ECO:0000313" key="11">
    <source>
        <dbReference type="Proteomes" id="UP000383932"/>
    </source>
</evidence>
<protein>
    <recommendedName>
        <fullName evidence="8">Guanine deaminase</fullName>
        <shortName evidence="8">Guanase</shortName>
        <ecNumber evidence="8">3.5.4.3</ecNumber>
    </recommendedName>
    <alternativeName>
        <fullName evidence="8">Guanine aminohydrolase</fullName>
    </alternativeName>
</protein>
<evidence type="ECO:0000256" key="4">
    <source>
        <dbReference type="ARBA" id="ARBA00022801"/>
    </source>
</evidence>
<accession>A0A5N5QKD7</accession>
<dbReference type="EMBL" id="SSOP01000090">
    <property type="protein sequence ID" value="KAB5591757.1"/>
    <property type="molecule type" value="Genomic_DNA"/>
</dbReference>
<dbReference type="Gene3D" id="3.20.20.140">
    <property type="entry name" value="Metal-dependent hydrolases"/>
    <property type="match status" value="1"/>
</dbReference>
<comment type="function">
    <text evidence="7 8">Catalyzes the hydrolytic deamination of guanine, producing xanthine and ammonia.</text>
</comment>
<keyword evidence="3 8" id="KW-0479">Metal-binding</keyword>
<dbReference type="InterPro" id="IPR014311">
    <property type="entry name" value="Guanine_deaminase"/>
</dbReference>
<dbReference type="SUPFAM" id="SSF51338">
    <property type="entry name" value="Composite domain of metallo-dependent hydrolases"/>
    <property type="match status" value="1"/>
</dbReference>
<evidence type="ECO:0000256" key="7">
    <source>
        <dbReference type="ARBA" id="ARBA00056079"/>
    </source>
</evidence>
<dbReference type="Proteomes" id="UP000383932">
    <property type="component" value="Unassembled WGS sequence"/>
</dbReference>
<keyword evidence="4 8" id="KW-0378">Hydrolase</keyword>
<keyword evidence="5 8" id="KW-0862">Zinc</keyword>
<evidence type="ECO:0000256" key="2">
    <source>
        <dbReference type="ARBA" id="ARBA00006745"/>
    </source>
</evidence>
<evidence type="ECO:0000256" key="6">
    <source>
        <dbReference type="ARBA" id="ARBA00051148"/>
    </source>
</evidence>
<evidence type="ECO:0000313" key="10">
    <source>
        <dbReference type="EMBL" id="KAB5591757.1"/>
    </source>
</evidence>
<feature type="domain" description="Amidohydrolase-related" evidence="9">
    <location>
        <begin position="72"/>
        <end position="478"/>
    </location>
</feature>
<dbReference type="GO" id="GO:0008270">
    <property type="term" value="F:zinc ion binding"/>
    <property type="evidence" value="ECO:0007669"/>
    <property type="project" value="UniProtKB-UniRule"/>
</dbReference>
<comment type="similarity">
    <text evidence="2 8">Belongs to the metallo-dependent hydrolases superfamily. ATZ/TRZ family.</text>
</comment>
<proteinExistence type="inferred from homology"/>